<accession>A0A0E0IML7</accession>
<name>A0A0E0IML7_ORYNI</name>
<evidence type="ECO:0000313" key="2">
    <source>
        <dbReference type="Proteomes" id="UP000006591"/>
    </source>
</evidence>
<keyword evidence="2" id="KW-1185">Reference proteome</keyword>
<dbReference type="AlphaFoldDB" id="A0A0E0IML7"/>
<organism evidence="1">
    <name type="scientific">Oryza nivara</name>
    <name type="common">Indian wild rice</name>
    <name type="synonym">Oryza sativa f. spontanea</name>
    <dbReference type="NCBI Taxonomy" id="4536"/>
    <lineage>
        <taxon>Eukaryota</taxon>
        <taxon>Viridiplantae</taxon>
        <taxon>Streptophyta</taxon>
        <taxon>Embryophyta</taxon>
        <taxon>Tracheophyta</taxon>
        <taxon>Spermatophyta</taxon>
        <taxon>Magnoliopsida</taxon>
        <taxon>Liliopsida</taxon>
        <taxon>Poales</taxon>
        <taxon>Poaceae</taxon>
        <taxon>BOP clade</taxon>
        <taxon>Oryzoideae</taxon>
        <taxon>Oryzeae</taxon>
        <taxon>Oryzinae</taxon>
        <taxon>Oryza</taxon>
    </lineage>
</organism>
<dbReference type="EnsemblPlants" id="ONIVA09G18100.1">
    <property type="protein sequence ID" value="ONIVA09G18100.1"/>
    <property type="gene ID" value="ONIVA09G18100"/>
</dbReference>
<reference evidence="1" key="2">
    <citation type="submission" date="2018-04" db="EMBL/GenBank/DDBJ databases">
        <title>OnivRS2 (Oryza nivara Reference Sequence Version 2).</title>
        <authorList>
            <person name="Zhang J."/>
            <person name="Kudrna D."/>
            <person name="Lee S."/>
            <person name="Talag J."/>
            <person name="Rajasekar S."/>
            <person name="Welchert J."/>
            <person name="Hsing Y.-I."/>
            <person name="Wing R.A."/>
        </authorList>
    </citation>
    <scope>NUCLEOTIDE SEQUENCE [LARGE SCALE GENOMIC DNA]</scope>
    <source>
        <strain evidence="1">SL10</strain>
    </source>
</reference>
<protein>
    <submittedName>
        <fullName evidence="1">Uncharacterized protein</fullName>
    </submittedName>
</protein>
<reference evidence="1" key="1">
    <citation type="submission" date="2015-04" db="UniProtKB">
        <authorList>
            <consortium name="EnsemblPlants"/>
        </authorList>
    </citation>
    <scope>IDENTIFICATION</scope>
    <source>
        <strain evidence="1">SL10</strain>
    </source>
</reference>
<sequence>MLIEEKILPPEAKTKQRELDSFGPQYKELPGCTDDVAGRPSRRFRCPGDFAFATGQKQHLPREPNSQQWPPYRTCTVTAAAIPARSGQVRSVAVFARKVAGSTANSV</sequence>
<proteinExistence type="predicted"/>
<dbReference type="Gramene" id="ONIVA09G18100.1">
    <property type="protein sequence ID" value="ONIVA09G18100.1"/>
    <property type="gene ID" value="ONIVA09G18100"/>
</dbReference>
<dbReference type="HOGENOM" id="CLU_2214223_0_0_1"/>
<evidence type="ECO:0000313" key="1">
    <source>
        <dbReference type="EnsemblPlants" id="ONIVA09G18100.1"/>
    </source>
</evidence>
<dbReference type="Proteomes" id="UP000006591">
    <property type="component" value="Chromosome 9"/>
</dbReference>